<evidence type="ECO:0000256" key="1">
    <source>
        <dbReference type="SAM" id="MobiDB-lite"/>
    </source>
</evidence>
<comment type="caution">
    <text evidence="3">The sequence shown here is derived from an EMBL/GenBank/DDBJ whole genome shotgun (WGS) entry which is preliminary data.</text>
</comment>
<organism evidence="3 4">
    <name type="scientific">Gordonia paraffinivorans</name>
    <dbReference type="NCBI Taxonomy" id="175628"/>
    <lineage>
        <taxon>Bacteria</taxon>
        <taxon>Bacillati</taxon>
        <taxon>Actinomycetota</taxon>
        <taxon>Actinomycetes</taxon>
        <taxon>Mycobacteriales</taxon>
        <taxon>Gordoniaceae</taxon>
        <taxon>Gordonia</taxon>
    </lineage>
</organism>
<feature type="compositionally biased region" description="Low complexity" evidence="1">
    <location>
        <begin position="60"/>
        <end position="70"/>
    </location>
</feature>
<feature type="compositionally biased region" description="Pro residues" evidence="1">
    <location>
        <begin position="71"/>
        <end position="87"/>
    </location>
</feature>
<feature type="transmembrane region" description="Helical" evidence="2">
    <location>
        <begin position="26"/>
        <end position="48"/>
    </location>
</feature>
<dbReference type="GeneID" id="71770100"/>
<protein>
    <recommendedName>
        <fullName evidence="5">Serine/threonine protein kinase</fullName>
    </recommendedName>
</protein>
<dbReference type="RefSeq" id="WP_244941093.1">
    <property type="nucleotide sequence ID" value="NZ_CAACYD010000003.1"/>
</dbReference>
<dbReference type="Proteomes" id="UP000360750">
    <property type="component" value="Unassembled WGS sequence"/>
</dbReference>
<evidence type="ECO:0000313" key="3">
    <source>
        <dbReference type="EMBL" id="VFA81338.1"/>
    </source>
</evidence>
<proteinExistence type="predicted"/>
<dbReference type="EMBL" id="CAACYD010000003">
    <property type="protein sequence ID" value="VFA81338.1"/>
    <property type="molecule type" value="Genomic_DNA"/>
</dbReference>
<gene>
    <name evidence="3" type="ORF">NCTC8139_00394</name>
</gene>
<accession>A0ABD7UXZ4</accession>
<feature type="region of interest" description="Disordered" evidence="1">
    <location>
        <begin position="55"/>
        <end position="102"/>
    </location>
</feature>
<keyword evidence="2" id="KW-1133">Transmembrane helix</keyword>
<name>A0ABD7UXZ4_9ACTN</name>
<evidence type="ECO:0000256" key="2">
    <source>
        <dbReference type="SAM" id="Phobius"/>
    </source>
</evidence>
<evidence type="ECO:0008006" key="5">
    <source>
        <dbReference type="Google" id="ProtNLM"/>
    </source>
</evidence>
<keyword evidence="2" id="KW-0472">Membrane</keyword>
<reference evidence="3 4" key="1">
    <citation type="submission" date="2019-02" db="EMBL/GenBank/DDBJ databases">
        <authorList>
            <consortium name="Pathogen Informatics"/>
        </authorList>
    </citation>
    <scope>NUCLEOTIDE SEQUENCE [LARGE SCALE GENOMIC DNA]</scope>
    <source>
        <strain evidence="3 4">3012STDY6756503</strain>
    </source>
</reference>
<evidence type="ECO:0000313" key="4">
    <source>
        <dbReference type="Proteomes" id="UP000360750"/>
    </source>
</evidence>
<keyword evidence="2" id="KW-0812">Transmembrane</keyword>
<sequence>MGNGAADRRHLPTDTEHRAGADRRTVWVLAVLASVLVLALVIGILYVFTTRRAEDDRAEPTPVTVTRTNTPPAPPSTPPPPAAPAPTPEQAGSVPVEGGPCHESEARSFATAANGTSLVCVYMGAGGGFRWSQHAENDGSVHNIGDPCDLAVDRVAQDPSGKAIMCGGDTWVGGP</sequence>
<dbReference type="AlphaFoldDB" id="A0ABD7UXZ4"/>